<sequence>MSNSNDKTTNSNNVEVTFFNPNPGCLDEWSSILGIKLVKDSPICSNHFRPEDIVATEVDYKHGRRLLKGLAAKSMPLPMNFNAIQSATNTKQLEFNTLPLKKYEGRNKRSRANNKKHLSKKKIRKNLINKSNTTAETLYISGNEDNVYTSAPNGTHNYVSTYDLNPTVESNTVKTNNLSKIIDNVSTSNTFNSSFIEVLPKVLANSSLSFHLQSNEEQCTNKQISAINDTKEVVTSYGKQPILKKILTENMSNIYSMYPTTSDNSSIINSSSGKTCPINVSDTSLTISEKPVKSVVDFSIVKMEPNDDMSDSLETNFEQITETHNSMHNNLQSSLIQYEPRYEQNWDIIPQQSTVNPEFSSFPTTELQIKPELVENNDDLPLPPTSIDDSLSIEMSNLNQKLKKITANSSLSITLEPFESNRAIEPSVNLFSKTPAKSSMSITLQPKLKHNPSLTTNNSNPSVTLIPNIPSTSSAMYNISQHNSTQYEQNSASTINIPNQLSSNNLIYPKFINNQMINAISPIYKPNLLELSESHEIRNPVIDRYYSLKSMPNDFNSNYSRNISEFIIDENNSEDDSRVEEKDNGFIYEISKTVKLPSIHWTSIHENKQNLTVFFQLNDFKETVKKVNFANSLVPTILMYGKKYQHNIPIKTKIQLETLLKKIDNFQQCSGNDGFNRDECIGYFEPHLADIDMCSVCQNIIKDQDMHKITTIIAYKSKTIASLENKISERKLRVNEARKMLQKNKKKENNRVLYTLDPSGISNVMNHEH</sequence>
<dbReference type="EMBL" id="GGMR01002449">
    <property type="protein sequence ID" value="MBY15068.1"/>
    <property type="molecule type" value="Transcribed_RNA"/>
</dbReference>
<dbReference type="InterPro" id="IPR038441">
    <property type="entry name" value="THAP_Znf_sf"/>
</dbReference>
<organism evidence="1">
    <name type="scientific">Schizaphis graminum</name>
    <name type="common">Green bug aphid</name>
    <dbReference type="NCBI Taxonomy" id="13262"/>
    <lineage>
        <taxon>Eukaryota</taxon>
        <taxon>Metazoa</taxon>
        <taxon>Ecdysozoa</taxon>
        <taxon>Arthropoda</taxon>
        <taxon>Hexapoda</taxon>
        <taxon>Insecta</taxon>
        <taxon>Pterygota</taxon>
        <taxon>Neoptera</taxon>
        <taxon>Paraneoptera</taxon>
        <taxon>Hemiptera</taxon>
        <taxon>Sternorrhyncha</taxon>
        <taxon>Aphidomorpha</taxon>
        <taxon>Aphidoidea</taxon>
        <taxon>Aphididae</taxon>
        <taxon>Aphidini</taxon>
        <taxon>Schizaphis</taxon>
    </lineage>
</organism>
<dbReference type="Gene3D" id="6.20.210.20">
    <property type="entry name" value="THAP domain"/>
    <property type="match status" value="1"/>
</dbReference>
<name>A0A2S2ND70_SCHGA</name>
<proteinExistence type="predicted"/>
<protein>
    <recommendedName>
        <fullName evidence="2">THAP-type domain-containing protein</fullName>
    </recommendedName>
</protein>
<reference evidence="1" key="1">
    <citation type="submission" date="2018-04" db="EMBL/GenBank/DDBJ databases">
        <title>Transcriptome of Schizaphis graminum biotype I.</title>
        <authorList>
            <person name="Scully E.D."/>
            <person name="Geib S.M."/>
            <person name="Palmer N.A."/>
            <person name="Koch K."/>
            <person name="Bradshaw J."/>
            <person name="Heng-Moss T."/>
            <person name="Sarath G."/>
        </authorList>
    </citation>
    <scope>NUCLEOTIDE SEQUENCE</scope>
</reference>
<dbReference type="AlphaFoldDB" id="A0A2S2ND70"/>
<evidence type="ECO:0008006" key="2">
    <source>
        <dbReference type="Google" id="ProtNLM"/>
    </source>
</evidence>
<gene>
    <name evidence="1" type="ORF">g.121982</name>
</gene>
<evidence type="ECO:0000313" key="1">
    <source>
        <dbReference type="EMBL" id="MBY15068.1"/>
    </source>
</evidence>
<accession>A0A2S2ND70</accession>